<reference evidence="1 3" key="2">
    <citation type="submission" date="2018-04" db="EMBL/GenBank/DDBJ databases">
        <title>Genomic sequence of a freshwater isolate of Shewanella morhuae.</title>
        <authorList>
            <person name="Castillo D.E."/>
            <person name="Gram L."/>
        </authorList>
    </citation>
    <scope>NUCLEOTIDE SEQUENCE [LARGE SCALE GENOMIC DNA]</scope>
    <source>
        <strain evidence="1 3">CW7</strain>
    </source>
</reference>
<dbReference type="PANTHER" id="PTHR35802">
    <property type="entry name" value="PROTEASE SYNTHASE AND SPORULATION PROTEIN PAI 2"/>
    <property type="match status" value="1"/>
</dbReference>
<gene>
    <name evidence="2" type="primary">paiB</name>
    <name evidence="1" type="ORF">C9I43_11770</name>
    <name evidence="2" type="ORF">NCTC10736_02155</name>
</gene>
<keyword evidence="3" id="KW-1185">Reference proteome</keyword>
<dbReference type="STRING" id="365591.SAMN05421840_10144"/>
<accession>A0A1N6SKG7</accession>
<name>A0A1N6SKG7_9GAMM</name>
<protein>
    <submittedName>
        <fullName evidence="1">FMN-binding negative transcriptional regulator</fullName>
    </submittedName>
    <submittedName>
        <fullName evidence="2">Protease synthase and sporulation protein PAI 2</fullName>
    </submittedName>
</protein>
<dbReference type="GO" id="GO:0006508">
    <property type="term" value="P:proteolysis"/>
    <property type="evidence" value="ECO:0007669"/>
    <property type="project" value="UniProtKB-KW"/>
</dbReference>
<dbReference type="PANTHER" id="PTHR35802:SF1">
    <property type="entry name" value="PROTEASE SYNTHASE AND SPORULATION PROTEIN PAI 2"/>
    <property type="match status" value="1"/>
</dbReference>
<dbReference type="RefSeq" id="WP_076496242.1">
    <property type="nucleotide sequence ID" value="NZ_BPFE01000058.1"/>
</dbReference>
<keyword evidence="2" id="KW-0378">Hydrolase</keyword>
<reference evidence="2 4" key="3">
    <citation type="submission" date="2018-06" db="EMBL/GenBank/DDBJ databases">
        <authorList>
            <consortium name="Pathogen Informatics"/>
            <person name="Doyle S."/>
        </authorList>
    </citation>
    <scope>NUCLEOTIDE SEQUENCE [LARGE SCALE GENOMIC DNA]</scope>
    <source>
        <strain evidence="2 4">NCTC10736</strain>
    </source>
</reference>
<dbReference type="SUPFAM" id="SSF50475">
    <property type="entry name" value="FMN-binding split barrel"/>
    <property type="match status" value="1"/>
</dbReference>
<evidence type="ECO:0000313" key="1">
    <source>
        <dbReference type="EMBL" id="PTA51128.1"/>
    </source>
</evidence>
<keyword evidence="2" id="KW-0645">Protease</keyword>
<organism evidence="2 4">
    <name type="scientific">Shewanella morhuae</name>
    <dbReference type="NCBI Taxonomy" id="365591"/>
    <lineage>
        <taxon>Bacteria</taxon>
        <taxon>Pseudomonadati</taxon>
        <taxon>Pseudomonadota</taxon>
        <taxon>Gammaproteobacteria</taxon>
        <taxon>Alteromonadales</taxon>
        <taxon>Shewanellaceae</taxon>
        <taxon>Shewanella</taxon>
    </lineage>
</organism>
<dbReference type="InterPro" id="IPR012349">
    <property type="entry name" value="Split_barrel_FMN-bd"/>
</dbReference>
<dbReference type="Proteomes" id="UP000255061">
    <property type="component" value="Unassembled WGS sequence"/>
</dbReference>
<dbReference type="Pfam" id="PF04299">
    <property type="entry name" value="FMN_bind_2"/>
    <property type="match status" value="1"/>
</dbReference>
<dbReference type="GO" id="GO:0008233">
    <property type="term" value="F:peptidase activity"/>
    <property type="evidence" value="ECO:0007669"/>
    <property type="project" value="UniProtKB-KW"/>
</dbReference>
<reference evidence="1 3" key="1">
    <citation type="submission" date="2018-03" db="EMBL/GenBank/DDBJ databases">
        <authorList>
            <person name="Dailey F.E."/>
        </authorList>
    </citation>
    <scope>NUCLEOTIDE SEQUENCE [LARGE SCALE GENOMIC DNA]</scope>
    <source>
        <strain evidence="1 3">CW7</strain>
    </source>
</reference>
<sequence>MYIPKNLEVKDPLVISELIAENGFGTLISADLTATHLPLIYEPDDKGLGFLFGHFAKSNTHWEIAENQRVLVIFQGPHAYISPSWYVTKPAVPTWNYSAVHCYGYLSILDDDENQQVMAELIVKYEPELLNNIDIMPADYQLKLRSGVVGFKIAIDEIQAKEKLGQHRKPEDQKGVFASLQKSKDLNAASLCAYMEKRNVGTGS</sequence>
<accession>A0A380AF36</accession>
<dbReference type="Gene3D" id="2.30.110.10">
    <property type="entry name" value="Electron Transport, Fmn-binding Protein, Chain A"/>
    <property type="match status" value="1"/>
</dbReference>
<dbReference type="OrthoDB" id="9794948at2"/>
<dbReference type="AlphaFoldDB" id="A0A1N6SKG7"/>
<evidence type="ECO:0000313" key="3">
    <source>
        <dbReference type="Proteomes" id="UP000240506"/>
    </source>
</evidence>
<dbReference type="EMBL" id="PYSG01000002">
    <property type="protein sequence ID" value="PTA51128.1"/>
    <property type="molecule type" value="Genomic_DNA"/>
</dbReference>
<dbReference type="EMBL" id="UGYV01000001">
    <property type="protein sequence ID" value="SUI78502.1"/>
    <property type="molecule type" value="Genomic_DNA"/>
</dbReference>
<dbReference type="InterPro" id="IPR007396">
    <property type="entry name" value="TR_PAI2-type"/>
</dbReference>
<dbReference type="Proteomes" id="UP000240506">
    <property type="component" value="Unassembled WGS sequence"/>
</dbReference>
<evidence type="ECO:0000313" key="4">
    <source>
        <dbReference type="Proteomes" id="UP000255061"/>
    </source>
</evidence>
<proteinExistence type="predicted"/>
<evidence type="ECO:0000313" key="2">
    <source>
        <dbReference type="EMBL" id="SUI78502.1"/>
    </source>
</evidence>
<dbReference type="PIRSF" id="PIRSF010372">
    <property type="entry name" value="PaiB"/>
    <property type="match status" value="1"/>
</dbReference>